<organism evidence="2 3">
    <name type="scientific">Daucus carota subsp. sativus</name>
    <name type="common">Carrot</name>
    <dbReference type="NCBI Taxonomy" id="79200"/>
    <lineage>
        <taxon>Eukaryota</taxon>
        <taxon>Viridiplantae</taxon>
        <taxon>Streptophyta</taxon>
        <taxon>Embryophyta</taxon>
        <taxon>Tracheophyta</taxon>
        <taxon>Spermatophyta</taxon>
        <taxon>Magnoliopsida</taxon>
        <taxon>eudicotyledons</taxon>
        <taxon>Gunneridae</taxon>
        <taxon>Pentapetalae</taxon>
        <taxon>asterids</taxon>
        <taxon>campanulids</taxon>
        <taxon>Apiales</taxon>
        <taxon>Apiaceae</taxon>
        <taxon>Apioideae</taxon>
        <taxon>Scandiceae</taxon>
        <taxon>Daucinae</taxon>
        <taxon>Daucus</taxon>
        <taxon>Daucus sect. Daucus</taxon>
    </lineage>
</organism>
<name>A0AAF0XXG6_DAUCS</name>
<sequence length="121" mass="14040">MEKHEFRQILELFPIVRSRNYRADSESSTQATSRSIQNEQVDDWQDAWDSESNKDIDIKGIEEHDGFWEKLRSAAAKKLGAAEADRFCKEFQHVHKKLVHEELSLDAARRFLNSTKACGKC</sequence>
<reference evidence="2" key="1">
    <citation type="journal article" date="2016" name="Nat. Genet.">
        <title>A high-quality carrot genome assembly provides new insights into carotenoid accumulation and asterid genome evolution.</title>
        <authorList>
            <person name="Iorizzo M."/>
            <person name="Ellison S."/>
            <person name="Senalik D."/>
            <person name="Zeng P."/>
            <person name="Satapoomin P."/>
            <person name="Huang J."/>
            <person name="Bowman M."/>
            <person name="Iovene M."/>
            <person name="Sanseverino W."/>
            <person name="Cavagnaro P."/>
            <person name="Yildiz M."/>
            <person name="Macko-Podgorni A."/>
            <person name="Moranska E."/>
            <person name="Grzebelus E."/>
            <person name="Grzebelus D."/>
            <person name="Ashrafi H."/>
            <person name="Zheng Z."/>
            <person name="Cheng S."/>
            <person name="Spooner D."/>
            <person name="Van Deynze A."/>
            <person name="Simon P."/>
        </authorList>
    </citation>
    <scope>NUCLEOTIDE SEQUENCE</scope>
    <source>
        <tissue evidence="2">Leaf</tissue>
    </source>
</reference>
<reference evidence="2" key="2">
    <citation type="submission" date="2022-03" db="EMBL/GenBank/DDBJ databases">
        <title>Draft title - Genomic analysis of global carrot germplasm unveils the trajectory of domestication and the origin of high carotenoid orange carrot.</title>
        <authorList>
            <person name="Iorizzo M."/>
            <person name="Ellison S."/>
            <person name="Senalik D."/>
            <person name="Macko-Podgorni A."/>
            <person name="Grzebelus D."/>
            <person name="Bostan H."/>
            <person name="Rolling W."/>
            <person name="Curaba J."/>
            <person name="Simon P."/>
        </authorList>
    </citation>
    <scope>NUCLEOTIDE SEQUENCE</scope>
    <source>
        <tissue evidence="2">Leaf</tissue>
    </source>
</reference>
<dbReference type="Proteomes" id="UP000077755">
    <property type="component" value="Chromosome 9"/>
</dbReference>
<evidence type="ECO:0000313" key="2">
    <source>
        <dbReference type="EMBL" id="WOH15227.1"/>
    </source>
</evidence>
<proteinExistence type="predicted"/>
<dbReference type="PANTHER" id="PTHR35312">
    <property type="entry name" value="OS07G0641800 PROTEIN"/>
    <property type="match status" value="1"/>
</dbReference>
<gene>
    <name evidence="2" type="ORF">DCAR_0934764</name>
</gene>
<dbReference type="PANTHER" id="PTHR35312:SF1">
    <property type="entry name" value="OS07G0641800 PROTEIN"/>
    <property type="match status" value="1"/>
</dbReference>
<evidence type="ECO:0000313" key="3">
    <source>
        <dbReference type="Proteomes" id="UP000077755"/>
    </source>
</evidence>
<dbReference type="AlphaFoldDB" id="A0AAF0XXG6"/>
<protein>
    <submittedName>
        <fullName evidence="2">Uncharacterized protein</fullName>
    </submittedName>
</protein>
<keyword evidence="3" id="KW-1185">Reference proteome</keyword>
<dbReference type="EMBL" id="CP093351">
    <property type="protein sequence ID" value="WOH15227.1"/>
    <property type="molecule type" value="Genomic_DNA"/>
</dbReference>
<evidence type="ECO:0000256" key="1">
    <source>
        <dbReference type="SAM" id="MobiDB-lite"/>
    </source>
</evidence>
<feature type="region of interest" description="Disordered" evidence="1">
    <location>
        <begin position="21"/>
        <end position="44"/>
    </location>
</feature>
<feature type="compositionally biased region" description="Polar residues" evidence="1">
    <location>
        <begin position="26"/>
        <end position="39"/>
    </location>
</feature>
<accession>A0AAF0XXG6</accession>